<gene>
    <name evidence="2" type="ORF">PCA20602_01624</name>
</gene>
<name>A0ABY6VUP4_9BURK</name>
<feature type="region of interest" description="Disordered" evidence="1">
    <location>
        <begin position="49"/>
        <end position="68"/>
    </location>
</feature>
<feature type="compositionally biased region" description="Pro residues" evidence="1">
    <location>
        <begin position="58"/>
        <end position="67"/>
    </location>
</feature>
<evidence type="ECO:0000313" key="3">
    <source>
        <dbReference type="Proteomes" id="UP000366065"/>
    </source>
</evidence>
<dbReference type="RefSeq" id="WP_150720778.1">
    <property type="nucleotide sequence ID" value="NZ_CABPRV010000003.1"/>
</dbReference>
<dbReference type="EMBL" id="CABPRV010000003">
    <property type="protein sequence ID" value="VVD90986.1"/>
    <property type="molecule type" value="Genomic_DNA"/>
</dbReference>
<reference evidence="2 3" key="1">
    <citation type="submission" date="2019-08" db="EMBL/GenBank/DDBJ databases">
        <authorList>
            <person name="Peeters C."/>
        </authorList>
    </citation>
    <scope>NUCLEOTIDE SEQUENCE [LARGE SCALE GENOMIC DNA]</scope>
    <source>
        <strain evidence="2 3">LMG 20602</strain>
    </source>
</reference>
<sequence>MKVLSPATQFVPTTQPMPLPTNTKIDQTQTGGTVSYGGASLILCPSQSARRSDFISPDNPPSEPGPKPWNKFVARIRAVFGGVKASSLPKTLNRDTGITSNRGSSYADRGPAFQKHDNPVAPTSRSDEPVEQTCFINHRPYIPSAMSNWREFDTNKAIDDRYDRALEAIRARRAQIALGEQPATEPVAPPVARTSSQSNPRFHARDAANASTPQSRPALLTPNVKRTTPTDLDIGIPNPELVPPRPQPKPGDGTNKT</sequence>
<comment type="caution">
    <text evidence="2">The sequence shown here is derived from an EMBL/GenBank/DDBJ whole genome shotgun (WGS) entry which is preliminary data.</text>
</comment>
<feature type="compositionally biased region" description="Polar residues" evidence="1">
    <location>
        <begin position="89"/>
        <end position="104"/>
    </location>
</feature>
<accession>A0ABY6VUP4</accession>
<dbReference type="Proteomes" id="UP000366065">
    <property type="component" value="Unassembled WGS sequence"/>
</dbReference>
<evidence type="ECO:0000256" key="1">
    <source>
        <dbReference type="SAM" id="MobiDB-lite"/>
    </source>
</evidence>
<organism evidence="2 3">
    <name type="scientific">Pandoraea capi</name>
    <dbReference type="NCBI Taxonomy" id="2508286"/>
    <lineage>
        <taxon>Bacteria</taxon>
        <taxon>Pseudomonadati</taxon>
        <taxon>Pseudomonadota</taxon>
        <taxon>Betaproteobacteria</taxon>
        <taxon>Burkholderiales</taxon>
        <taxon>Burkholderiaceae</taxon>
        <taxon>Pandoraea</taxon>
    </lineage>
</organism>
<proteinExistence type="predicted"/>
<feature type="region of interest" description="Disordered" evidence="1">
    <location>
        <begin position="89"/>
        <end position="129"/>
    </location>
</feature>
<feature type="region of interest" description="Disordered" evidence="1">
    <location>
        <begin position="180"/>
        <end position="257"/>
    </location>
</feature>
<keyword evidence="3" id="KW-1185">Reference proteome</keyword>
<feature type="region of interest" description="Disordered" evidence="1">
    <location>
        <begin position="1"/>
        <end position="22"/>
    </location>
</feature>
<evidence type="ECO:0000313" key="2">
    <source>
        <dbReference type="EMBL" id="VVD90986.1"/>
    </source>
</evidence>
<feature type="compositionally biased region" description="Pro residues" evidence="1">
    <location>
        <begin position="240"/>
        <end position="249"/>
    </location>
</feature>
<protein>
    <submittedName>
        <fullName evidence="2">Uncharacterized protein</fullName>
    </submittedName>
</protein>